<dbReference type="Pfam" id="PF03171">
    <property type="entry name" value="2OG-FeII_Oxy"/>
    <property type="match status" value="1"/>
</dbReference>
<dbReference type="GO" id="GO:0046872">
    <property type="term" value="F:metal ion binding"/>
    <property type="evidence" value="ECO:0007669"/>
    <property type="project" value="UniProtKB-KW"/>
</dbReference>
<dbReference type="InterPro" id="IPR005123">
    <property type="entry name" value="Oxoglu/Fe-dep_dioxygenase_dom"/>
</dbReference>
<sequence>MQEIPIIDMSEIGEIEDDVGNNVNWISLAGKIREHLGNFGFIYLKNFGMNVSMINSAFTTVKTFFDLTLDDKLKYKKQPLDEDSNAWCGYSEAVDELLLHPSPFKELLESYDIFYGVGTYPDEEVPDFKSIFSSMYDVCNSLAKKFLVLFAISLTLEPNFFLNHCTHIDDSSLPRACNMRVLHYPPIPCDMDLSPGIERLEEHSDYGLLTFLFQDTNGGLEVKTNNGKWIKATPIPGTILINTGDLLEIWSSGIYPATKHRVVLPRISLQKYSSRYSIAYFLMPNVDTKVETLNVMKTESEEERLEKSSRRKDGVMGKVSELDYVLCKFAESFGRNHRN</sequence>
<evidence type="ECO:0000259" key="2">
    <source>
        <dbReference type="PROSITE" id="PS51471"/>
    </source>
</evidence>
<feature type="domain" description="Fe2OG dioxygenase" evidence="2">
    <location>
        <begin position="175"/>
        <end position="284"/>
    </location>
</feature>
<protein>
    <submittedName>
        <fullName evidence="3">Proline hydroxylase buaE</fullName>
    </submittedName>
</protein>
<dbReference type="EMBL" id="WJQU01000002">
    <property type="protein sequence ID" value="KAJ6644346.1"/>
    <property type="molecule type" value="Genomic_DNA"/>
</dbReference>
<dbReference type="GO" id="GO:0016491">
    <property type="term" value="F:oxidoreductase activity"/>
    <property type="evidence" value="ECO:0007669"/>
    <property type="project" value="UniProtKB-KW"/>
</dbReference>
<organism evidence="3 4">
    <name type="scientific">Pseudolycoriella hygida</name>
    <dbReference type="NCBI Taxonomy" id="35572"/>
    <lineage>
        <taxon>Eukaryota</taxon>
        <taxon>Metazoa</taxon>
        <taxon>Ecdysozoa</taxon>
        <taxon>Arthropoda</taxon>
        <taxon>Hexapoda</taxon>
        <taxon>Insecta</taxon>
        <taxon>Pterygota</taxon>
        <taxon>Neoptera</taxon>
        <taxon>Endopterygota</taxon>
        <taxon>Diptera</taxon>
        <taxon>Nematocera</taxon>
        <taxon>Sciaroidea</taxon>
        <taxon>Sciaridae</taxon>
        <taxon>Pseudolycoriella</taxon>
    </lineage>
</organism>
<gene>
    <name evidence="3" type="primary">buaE</name>
    <name evidence="3" type="ORF">Bhyg_09314</name>
</gene>
<dbReference type="Gene3D" id="2.60.120.330">
    <property type="entry name" value="B-lactam Antibiotic, Isopenicillin N Synthase, Chain"/>
    <property type="match status" value="1"/>
</dbReference>
<proteinExistence type="inferred from homology"/>
<keyword evidence="1" id="KW-0479">Metal-binding</keyword>
<dbReference type="AlphaFoldDB" id="A0A9Q0N7R6"/>
<dbReference type="InterPro" id="IPR026992">
    <property type="entry name" value="DIOX_N"/>
</dbReference>
<dbReference type="PROSITE" id="PS51471">
    <property type="entry name" value="FE2OG_OXY"/>
    <property type="match status" value="1"/>
</dbReference>
<evidence type="ECO:0000313" key="4">
    <source>
        <dbReference type="Proteomes" id="UP001151699"/>
    </source>
</evidence>
<keyword evidence="1" id="KW-0560">Oxidoreductase</keyword>
<dbReference type="Pfam" id="PF14226">
    <property type="entry name" value="DIOX_N"/>
    <property type="match status" value="1"/>
</dbReference>
<dbReference type="PRINTS" id="PR00682">
    <property type="entry name" value="IPNSYNTHASE"/>
</dbReference>
<comment type="caution">
    <text evidence="3">The sequence shown here is derived from an EMBL/GenBank/DDBJ whole genome shotgun (WGS) entry which is preliminary data.</text>
</comment>
<dbReference type="InterPro" id="IPR050231">
    <property type="entry name" value="Iron_ascorbate_oxido_reductase"/>
</dbReference>
<dbReference type="PANTHER" id="PTHR47990">
    <property type="entry name" value="2-OXOGLUTARATE (2OG) AND FE(II)-DEPENDENT OXYGENASE SUPERFAMILY PROTEIN-RELATED"/>
    <property type="match status" value="1"/>
</dbReference>
<evidence type="ECO:0000256" key="1">
    <source>
        <dbReference type="RuleBase" id="RU003682"/>
    </source>
</evidence>
<dbReference type="OrthoDB" id="288590at2759"/>
<dbReference type="InterPro" id="IPR027443">
    <property type="entry name" value="IPNS-like_sf"/>
</dbReference>
<evidence type="ECO:0000313" key="3">
    <source>
        <dbReference type="EMBL" id="KAJ6644346.1"/>
    </source>
</evidence>
<dbReference type="Proteomes" id="UP001151699">
    <property type="component" value="Chromosome B"/>
</dbReference>
<comment type="similarity">
    <text evidence="1">Belongs to the iron/ascorbate-dependent oxidoreductase family.</text>
</comment>
<dbReference type="InterPro" id="IPR044861">
    <property type="entry name" value="IPNS-like_FE2OG_OXY"/>
</dbReference>
<keyword evidence="1" id="KW-0408">Iron</keyword>
<reference evidence="3" key="1">
    <citation type="submission" date="2022-07" db="EMBL/GenBank/DDBJ databases">
        <authorList>
            <person name="Trinca V."/>
            <person name="Uliana J.V.C."/>
            <person name="Torres T.T."/>
            <person name="Ward R.J."/>
            <person name="Monesi N."/>
        </authorList>
    </citation>
    <scope>NUCLEOTIDE SEQUENCE</scope>
    <source>
        <strain evidence="3">HSMRA1968</strain>
        <tissue evidence="3">Whole embryos</tissue>
    </source>
</reference>
<name>A0A9Q0N7R6_9DIPT</name>
<keyword evidence="4" id="KW-1185">Reference proteome</keyword>
<dbReference type="SUPFAM" id="SSF51197">
    <property type="entry name" value="Clavaminate synthase-like"/>
    <property type="match status" value="1"/>
</dbReference>
<accession>A0A9Q0N7R6</accession>